<dbReference type="RefSeq" id="XP_069203022.1">
    <property type="nucleotide sequence ID" value="XM_069345193.1"/>
</dbReference>
<dbReference type="PANTHER" id="PTHR37540">
    <property type="entry name" value="TRANSCRIPTION FACTOR (ACR-2), PUTATIVE-RELATED-RELATED"/>
    <property type="match status" value="1"/>
</dbReference>
<gene>
    <name evidence="2" type="ORF">AAFC00_005415</name>
</gene>
<evidence type="ECO:0000313" key="3">
    <source>
        <dbReference type="Proteomes" id="UP001562354"/>
    </source>
</evidence>
<keyword evidence="3" id="KW-1185">Reference proteome</keyword>
<name>A0ABR3PKT6_9PEZI</name>
<accession>A0ABR3PKT6</accession>
<evidence type="ECO:0000313" key="2">
    <source>
        <dbReference type="EMBL" id="KAL1306750.1"/>
    </source>
</evidence>
<dbReference type="Pfam" id="PF11951">
    <property type="entry name" value="Fungal_trans_2"/>
    <property type="match status" value="1"/>
</dbReference>
<feature type="region of interest" description="Disordered" evidence="1">
    <location>
        <begin position="1"/>
        <end position="182"/>
    </location>
</feature>
<feature type="compositionally biased region" description="Basic and acidic residues" evidence="1">
    <location>
        <begin position="72"/>
        <end position="82"/>
    </location>
</feature>
<reference evidence="2 3" key="1">
    <citation type="submission" date="2024-07" db="EMBL/GenBank/DDBJ databases">
        <title>Draft sequence of the Neodothiora populina.</title>
        <authorList>
            <person name="Drown D.D."/>
            <person name="Schuette U.S."/>
            <person name="Buechlein A.B."/>
            <person name="Rusch D.R."/>
            <person name="Winton L.W."/>
            <person name="Adams G.A."/>
        </authorList>
    </citation>
    <scope>NUCLEOTIDE SEQUENCE [LARGE SCALE GENOMIC DNA]</scope>
    <source>
        <strain evidence="2 3">CPC 39397</strain>
    </source>
</reference>
<dbReference type="PANTHER" id="PTHR37540:SF5">
    <property type="entry name" value="TRANSCRIPTION FACTOR DOMAIN-CONTAINING PROTEIN"/>
    <property type="match status" value="1"/>
</dbReference>
<feature type="compositionally biased region" description="Polar residues" evidence="1">
    <location>
        <begin position="18"/>
        <end position="59"/>
    </location>
</feature>
<evidence type="ECO:0008006" key="4">
    <source>
        <dbReference type="Google" id="ProtNLM"/>
    </source>
</evidence>
<dbReference type="Proteomes" id="UP001562354">
    <property type="component" value="Unassembled WGS sequence"/>
</dbReference>
<sequence>MMPSPHHASRDIHESAGQDPSIQQQSTSHPCRPNNHASTMTSSVQQATSRPINTPTSTELRWVSITDPSQPFDKDTMRDNRVHVMRTYLQKGLRRPGGKDPQVRHDGRVDKRRKSRDAHSGASSLLRKSRARDPELLISSSASAGVGDGDGMARSAPRTQSSHIGQGGFSDFPHDSHETLTSSCEATQLDSRARADSLMLPLADASSQKLNFAVQLFDVRDGRLAQRSHSDPFGSMPRFEHPEIDVEHLRHQCIHHFGNCTIKRRWIPILSMTHETYLSSLCLPAAYLDAMQATGAMTSTKIRAVFEEVIRLINKNLNHEETRTSDATIVTVLHLLSAELMLANDSVLQLHEQGLWTMVAQRGGLDRLGGGGWTVAAMVVIISCQLAVFHESQPRPEYLMHIERVKASVAGSPFDIHTPESPLFLPFGDFLIVRRSSSCTPRTLEILRLAKNLTDAAVELQEARVAQQTPDLIATPKSRGTGIRASRSRLYATVYKIFASARDDEDAIYEAVRLCARLSASAIWYEIPLSVAARPPRPEDKVQHVFGGFTPLRMKQVLAQTDMFSCWGDMVGVLLWIALVSGAACNKVGQVSDESGSDARQRYEAETTRKWLIAIAMRCSILLLEDKTVVMMALSKLLAIQNLLSTTMTL</sequence>
<proteinExistence type="predicted"/>
<dbReference type="EMBL" id="JBFMKM010000004">
    <property type="protein sequence ID" value="KAL1306750.1"/>
    <property type="molecule type" value="Genomic_DNA"/>
</dbReference>
<protein>
    <recommendedName>
        <fullName evidence="4">Tachykinin family protein</fullName>
    </recommendedName>
</protein>
<dbReference type="InterPro" id="IPR021858">
    <property type="entry name" value="Fun_TF"/>
</dbReference>
<evidence type="ECO:0000256" key="1">
    <source>
        <dbReference type="SAM" id="MobiDB-lite"/>
    </source>
</evidence>
<organism evidence="2 3">
    <name type="scientific">Neodothiora populina</name>
    <dbReference type="NCBI Taxonomy" id="2781224"/>
    <lineage>
        <taxon>Eukaryota</taxon>
        <taxon>Fungi</taxon>
        <taxon>Dikarya</taxon>
        <taxon>Ascomycota</taxon>
        <taxon>Pezizomycotina</taxon>
        <taxon>Dothideomycetes</taxon>
        <taxon>Dothideomycetidae</taxon>
        <taxon>Dothideales</taxon>
        <taxon>Dothioraceae</taxon>
        <taxon>Neodothiora</taxon>
    </lineage>
</organism>
<dbReference type="GeneID" id="95979114"/>
<comment type="caution">
    <text evidence="2">The sequence shown here is derived from an EMBL/GenBank/DDBJ whole genome shotgun (WGS) entry which is preliminary data.</text>
</comment>
<feature type="compositionally biased region" description="Basic and acidic residues" evidence="1">
    <location>
        <begin position="97"/>
        <end position="109"/>
    </location>
</feature>